<evidence type="ECO:0000256" key="1">
    <source>
        <dbReference type="ARBA" id="ARBA00004651"/>
    </source>
</evidence>
<dbReference type="SUPFAM" id="SSF52540">
    <property type="entry name" value="P-loop containing nucleoside triphosphate hydrolases"/>
    <property type="match status" value="1"/>
</dbReference>
<dbReference type="InterPro" id="IPR011527">
    <property type="entry name" value="ABC1_TM_dom"/>
</dbReference>
<keyword evidence="4 10" id="KW-0067">ATP-binding</keyword>
<reference evidence="10" key="1">
    <citation type="submission" date="2020-08" db="EMBL/GenBank/DDBJ databases">
        <title>Genome public.</title>
        <authorList>
            <person name="Liu C."/>
            <person name="Sun Q."/>
        </authorList>
    </citation>
    <scope>NUCLEOTIDE SEQUENCE</scope>
    <source>
        <strain evidence="10">NSJ-54</strain>
    </source>
</reference>
<proteinExistence type="predicted"/>
<dbReference type="SMART" id="SM00382">
    <property type="entry name" value="AAA"/>
    <property type="match status" value="1"/>
</dbReference>
<dbReference type="PANTHER" id="PTHR43394:SF1">
    <property type="entry name" value="ATP-BINDING CASSETTE SUB-FAMILY B MEMBER 10, MITOCHONDRIAL"/>
    <property type="match status" value="1"/>
</dbReference>
<dbReference type="RefSeq" id="WP_262396593.1">
    <property type="nucleotide sequence ID" value="NZ_JACRTC010000001.1"/>
</dbReference>
<dbReference type="PROSITE" id="PS50893">
    <property type="entry name" value="ABC_TRANSPORTER_2"/>
    <property type="match status" value="1"/>
</dbReference>
<feature type="transmembrane region" description="Helical" evidence="7">
    <location>
        <begin position="137"/>
        <end position="156"/>
    </location>
</feature>
<feature type="domain" description="ABC transporter" evidence="8">
    <location>
        <begin position="311"/>
        <end position="539"/>
    </location>
</feature>
<protein>
    <submittedName>
        <fullName evidence="10">ABC transporter ATP-binding protein</fullName>
    </submittedName>
</protein>
<dbReference type="PROSITE" id="PS50929">
    <property type="entry name" value="ABC_TM1F"/>
    <property type="match status" value="1"/>
</dbReference>
<evidence type="ECO:0000256" key="3">
    <source>
        <dbReference type="ARBA" id="ARBA00022741"/>
    </source>
</evidence>
<dbReference type="SUPFAM" id="SSF90123">
    <property type="entry name" value="ABC transporter transmembrane region"/>
    <property type="match status" value="1"/>
</dbReference>
<dbReference type="InterPro" id="IPR036640">
    <property type="entry name" value="ABC1_TM_sf"/>
</dbReference>
<evidence type="ECO:0000259" key="9">
    <source>
        <dbReference type="PROSITE" id="PS50929"/>
    </source>
</evidence>
<evidence type="ECO:0000256" key="2">
    <source>
        <dbReference type="ARBA" id="ARBA00022692"/>
    </source>
</evidence>
<evidence type="ECO:0000313" key="11">
    <source>
        <dbReference type="Proteomes" id="UP000660861"/>
    </source>
</evidence>
<keyword evidence="5 7" id="KW-1133">Transmembrane helix</keyword>
<organism evidence="10 11">
    <name type="scientific">Zongyangia hominis</name>
    <dbReference type="NCBI Taxonomy" id="2763677"/>
    <lineage>
        <taxon>Bacteria</taxon>
        <taxon>Bacillati</taxon>
        <taxon>Bacillota</taxon>
        <taxon>Clostridia</taxon>
        <taxon>Eubacteriales</taxon>
        <taxon>Oscillospiraceae</taxon>
        <taxon>Zongyangia</taxon>
    </lineage>
</organism>
<dbReference type="GO" id="GO:0005886">
    <property type="term" value="C:plasma membrane"/>
    <property type="evidence" value="ECO:0007669"/>
    <property type="project" value="UniProtKB-SubCell"/>
</dbReference>
<feature type="transmembrane region" description="Helical" evidence="7">
    <location>
        <begin position="31"/>
        <end position="48"/>
    </location>
</feature>
<evidence type="ECO:0000256" key="7">
    <source>
        <dbReference type="SAM" id="Phobius"/>
    </source>
</evidence>
<feature type="transmembrane region" description="Helical" evidence="7">
    <location>
        <begin position="114"/>
        <end position="131"/>
    </location>
</feature>
<dbReference type="GO" id="GO:0016887">
    <property type="term" value="F:ATP hydrolysis activity"/>
    <property type="evidence" value="ECO:0007669"/>
    <property type="project" value="InterPro"/>
</dbReference>
<dbReference type="GO" id="GO:0015421">
    <property type="term" value="F:ABC-type oligopeptide transporter activity"/>
    <property type="evidence" value="ECO:0007669"/>
    <property type="project" value="TreeGrafter"/>
</dbReference>
<feature type="transmembrane region" description="Helical" evidence="7">
    <location>
        <begin position="252"/>
        <end position="273"/>
    </location>
</feature>
<evidence type="ECO:0000256" key="6">
    <source>
        <dbReference type="ARBA" id="ARBA00023136"/>
    </source>
</evidence>
<dbReference type="InterPro" id="IPR017871">
    <property type="entry name" value="ABC_transporter-like_CS"/>
</dbReference>
<dbReference type="CDD" id="cd03228">
    <property type="entry name" value="ABCC_MRP_Like"/>
    <property type="match status" value="1"/>
</dbReference>
<dbReference type="AlphaFoldDB" id="A0A926E7W8"/>
<evidence type="ECO:0000313" key="10">
    <source>
        <dbReference type="EMBL" id="MBC8569495.1"/>
    </source>
</evidence>
<dbReference type="GO" id="GO:0005524">
    <property type="term" value="F:ATP binding"/>
    <property type="evidence" value="ECO:0007669"/>
    <property type="project" value="UniProtKB-KW"/>
</dbReference>
<gene>
    <name evidence="10" type="ORF">H8709_01440</name>
</gene>
<evidence type="ECO:0000259" key="8">
    <source>
        <dbReference type="PROSITE" id="PS50893"/>
    </source>
</evidence>
<dbReference type="InterPro" id="IPR027417">
    <property type="entry name" value="P-loop_NTPase"/>
</dbReference>
<comment type="caution">
    <text evidence="10">The sequence shown here is derived from an EMBL/GenBank/DDBJ whole genome shotgun (WGS) entry which is preliminary data.</text>
</comment>
<name>A0A926E7W8_9FIRM</name>
<dbReference type="Pfam" id="PF00664">
    <property type="entry name" value="ABC_membrane"/>
    <property type="match status" value="1"/>
</dbReference>
<keyword evidence="3" id="KW-0547">Nucleotide-binding</keyword>
<dbReference type="InterPro" id="IPR003439">
    <property type="entry name" value="ABC_transporter-like_ATP-bd"/>
</dbReference>
<evidence type="ECO:0000256" key="5">
    <source>
        <dbReference type="ARBA" id="ARBA00022989"/>
    </source>
</evidence>
<dbReference type="Pfam" id="PF00005">
    <property type="entry name" value="ABC_tran"/>
    <property type="match status" value="1"/>
</dbReference>
<keyword evidence="11" id="KW-1185">Reference proteome</keyword>
<dbReference type="EMBL" id="JACRTC010000001">
    <property type="protein sequence ID" value="MBC8569495.1"/>
    <property type="molecule type" value="Genomic_DNA"/>
</dbReference>
<dbReference type="PROSITE" id="PS00211">
    <property type="entry name" value="ABC_TRANSPORTER_1"/>
    <property type="match status" value="1"/>
</dbReference>
<dbReference type="PANTHER" id="PTHR43394">
    <property type="entry name" value="ATP-DEPENDENT PERMEASE MDL1, MITOCHONDRIAL"/>
    <property type="match status" value="1"/>
</dbReference>
<dbReference type="Gene3D" id="3.40.50.300">
    <property type="entry name" value="P-loop containing nucleotide triphosphate hydrolases"/>
    <property type="match status" value="1"/>
</dbReference>
<feature type="transmembrane region" description="Helical" evidence="7">
    <location>
        <begin position="228"/>
        <end position="246"/>
    </location>
</feature>
<comment type="subcellular location">
    <subcellularLocation>
        <location evidence="1">Cell membrane</location>
        <topology evidence="1">Multi-pass membrane protein</topology>
    </subcellularLocation>
</comment>
<dbReference type="CDD" id="cd07346">
    <property type="entry name" value="ABC_6TM_exporters"/>
    <property type="match status" value="1"/>
</dbReference>
<accession>A0A926E7W8</accession>
<keyword evidence="6 7" id="KW-0472">Membrane</keyword>
<dbReference type="InterPro" id="IPR039421">
    <property type="entry name" value="Type_1_exporter"/>
</dbReference>
<dbReference type="Proteomes" id="UP000660861">
    <property type="component" value="Unassembled WGS sequence"/>
</dbReference>
<sequence>MMLLALLISALASITPFISQSMIDKGLVPLQIPHVVYCALLLILFYVSKQLIEYLQKKVEITISNDIGKKLQVKAISHGMKIKSTYYKEHGIYKIISDAFFDIGAILTIAQNQFLTVFILAFEIVGVGIGLYLLDWRLALCVTALIPIKYLLNSFLSKRAERLSREVRDQNKAYHRWLDDVVQGIIDIKLWGLHEKKVQEYSELVSEINHASKKQQLLQTKNNSLSTSVEQVVFTGLYIVGAYLILGGSLTLGGLISFLSFASYLLLPVTILLQLKYILRQITPNVDSLKAFFQMEEETSGQLPADGAGCIEFSHVSLELGGKRILQDISFSLHRGEKIAVIGENGSGKSTLINLILRLYEPTSGQILLNGVPIQNYEIEAYRRLFNVVTQGIHLFNGTIRENVCLDDNPLGEETEISFCSDFIGRWQEEFDTPVGNDGTKLSGGERQKIALLRALHRKAKILILDEPTSSYDIESSANFDNFIKETEAFDLVLIVTHHLGVLDGMDQVIELQDGKIADIKKEGQPGRQCDYQNLSDAGSEVCL</sequence>
<feature type="domain" description="ABC transmembrane type-1" evidence="9">
    <location>
        <begin position="1"/>
        <end position="275"/>
    </location>
</feature>
<evidence type="ECO:0000256" key="4">
    <source>
        <dbReference type="ARBA" id="ARBA00022840"/>
    </source>
</evidence>
<dbReference type="InterPro" id="IPR003593">
    <property type="entry name" value="AAA+_ATPase"/>
</dbReference>
<keyword evidence="2 7" id="KW-0812">Transmembrane</keyword>
<dbReference type="Gene3D" id="1.20.1560.10">
    <property type="entry name" value="ABC transporter type 1, transmembrane domain"/>
    <property type="match status" value="1"/>
</dbReference>